<protein>
    <submittedName>
        <fullName evidence="1">Uncharacterized protein</fullName>
    </submittedName>
</protein>
<proteinExistence type="predicted"/>
<evidence type="ECO:0000313" key="2">
    <source>
        <dbReference type="Proteomes" id="UP001642483"/>
    </source>
</evidence>
<keyword evidence="2" id="KW-1185">Reference proteome</keyword>
<reference evidence="1 2" key="1">
    <citation type="submission" date="2024-02" db="EMBL/GenBank/DDBJ databases">
        <authorList>
            <person name="Daric V."/>
            <person name="Darras S."/>
        </authorList>
    </citation>
    <scope>NUCLEOTIDE SEQUENCE [LARGE SCALE GENOMIC DNA]</scope>
</reference>
<accession>A0ABP0G9C0</accession>
<gene>
    <name evidence="1" type="ORF">CVLEPA_LOCUS20422</name>
</gene>
<name>A0ABP0G9C0_CLALP</name>
<dbReference type="Proteomes" id="UP001642483">
    <property type="component" value="Unassembled WGS sequence"/>
</dbReference>
<dbReference type="EMBL" id="CAWYQH010000108">
    <property type="protein sequence ID" value="CAK8688400.1"/>
    <property type="molecule type" value="Genomic_DNA"/>
</dbReference>
<evidence type="ECO:0000313" key="1">
    <source>
        <dbReference type="EMBL" id="CAK8688400.1"/>
    </source>
</evidence>
<comment type="caution">
    <text evidence="1">The sequence shown here is derived from an EMBL/GenBank/DDBJ whole genome shotgun (WGS) entry which is preliminary data.</text>
</comment>
<organism evidence="1 2">
    <name type="scientific">Clavelina lepadiformis</name>
    <name type="common">Light-bulb sea squirt</name>
    <name type="synonym">Ascidia lepadiformis</name>
    <dbReference type="NCBI Taxonomy" id="159417"/>
    <lineage>
        <taxon>Eukaryota</taxon>
        <taxon>Metazoa</taxon>
        <taxon>Chordata</taxon>
        <taxon>Tunicata</taxon>
        <taxon>Ascidiacea</taxon>
        <taxon>Aplousobranchia</taxon>
        <taxon>Clavelinidae</taxon>
        <taxon>Clavelina</taxon>
    </lineage>
</organism>
<sequence>MFLTSVGQDIIVARKEFNKEAPSYQWNTKAPFVGSGSYNITICSDLGPGYCRDGTLTSTVFSAWALQSLHWLDANNGWEDSLFQLGYTFPDHEGQGMRQRHLRHVASRQFVRKHWGIPIIVSSK</sequence>